<evidence type="ECO:0000256" key="8">
    <source>
        <dbReference type="ARBA" id="ARBA00022989"/>
    </source>
</evidence>
<feature type="transmembrane region" description="Helical" evidence="11">
    <location>
        <begin position="240"/>
        <end position="259"/>
    </location>
</feature>
<dbReference type="Pfam" id="PF01384">
    <property type="entry name" value="PHO4"/>
    <property type="match status" value="1"/>
</dbReference>
<keyword evidence="6 11" id="KW-0812">Transmembrane</keyword>
<keyword evidence="5 11" id="KW-0592">Phosphate transport</keyword>
<evidence type="ECO:0000256" key="5">
    <source>
        <dbReference type="ARBA" id="ARBA00022592"/>
    </source>
</evidence>
<name>A0ABS2KGH7_9GAMM</name>
<protein>
    <recommendedName>
        <fullName evidence="11">Phosphate transporter</fullName>
    </recommendedName>
</protein>
<accession>A0ABS2KGH7</accession>
<organism evidence="12 13">
    <name type="scientific">Dyella mobilis</name>
    <dbReference type="NCBI Taxonomy" id="1849582"/>
    <lineage>
        <taxon>Bacteria</taxon>
        <taxon>Pseudomonadati</taxon>
        <taxon>Pseudomonadota</taxon>
        <taxon>Gammaproteobacteria</taxon>
        <taxon>Lysobacterales</taxon>
        <taxon>Rhodanobacteraceae</taxon>
        <taxon>Dyella</taxon>
    </lineage>
</organism>
<dbReference type="InterPro" id="IPR001204">
    <property type="entry name" value="Phos_transporter"/>
</dbReference>
<dbReference type="Proteomes" id="UP001430193">
    <property type="component" value="Unassembled WGS sequence"/>
</dbReference>
<feature type="transmembrane region" description="Helical" evidence="11">
    <location>
        <begin position="95"/>
        <end position="122"/>
    </location>
</feature>
<keyword evidence="9 11" id="KW-0472">Membrane</keyword>
<evidence type="ECO:0000256" key="7">
    <source>
        <dbReference type="ARBA" id="ARBA00022847"/>
    </source>
</evidence>
<comment type="caution">
    <text evidence="12">The sequence shown here is derived from an EMBL/GenBank/DDBJ whole genome shotgun (WGS) entry which is preliminary data.</text>
</comment>
<reference evidence="12" key="1">
    <citation type="submission" date="2020-10" db="EMBL/GenBank/DDBJ databases">
        <title>Phylogeny of dyella-like bacteria.</title>
        <authorList>
            <person name="Fu J."/>
        </authorList>
    </citation>
    <scope>NUCLEOTIDE SEQUENCE</scope>
    <source>
        <strain evidence="12">DHON07</strain>
    </source>
</reference>
<dbReference type="EMBL" id="JADIKF010000039">
    <property type="protein sequence ID" value="MBM7130145.1"/>
    <property type="molecule type" value="Genomic_DNA"/>
</dbReference>
<evidence type="ECO:0000256" key="2">
    <source>
        <dbReference type="ARBA" id="ARBA00005342"/>
    </source>
</evidence>
<comment type="similarity">
    <text evidence="2">Belongs to the inorganic phosphate transporter (PiT) (TC 2.A.20) family. Pit subfamily.</text>
</comment>
<evidence type="ECO:0000256" key="4">
    <source>
        <dbReference type="ARBA" id="ARBA00022475"/>
    </source>
</evidence>
<keyword evidence="7" id="KW-0769">Symport</keyword>
<keyword evidence="13" id="KW-1185">Reference proteome</keyword>
<evidence type="ECO:0000313" key="12">
    <source>
        <dbReference type="EMBL" id="MBM7130145.1"/>
    </source>
</evidence>
<evidence type="ECO:0000256" key="10">
    <source>
        <dbReference type="ARBA" id="ARBA00047348"/>
    </source>
</evidence>
<comment type="catalytic activity">
    <reaction evidence="10">
        <text>phosphate(in) + H(+)(in) = phosphate(out) + H(+)(out)</text>
        <dbReference type="Rhea" id="RHEA:29939"/>
        <dbReference type="ChEBI" id="CHEBI:15378"/>
        <dbReference type="ChEBI" id="CHEBI:43474"/>
    </reaction>
</comment>
<keyword evidence="3 11" id="KW-0813">Transport</keyword>
<proteinExistence type="inferred from homology"/>
<keyword evidence="4" id="KW-1003">Cell membrane</keyword>
<evidence type="ECO:0000256" key="6">
    <source>
        <dbReference type="ARBA" id="ARBA00022692"/>
    </source>
</evidence>
<evidence type="ECO:0000256" key="9">
    <source>
        <dbReference type="ARBA" id="ARBA00023136"/>
    </source>
</evidence>
<feature type="transmembrane region" description="Helical" evidence="11">
    <location>
        <begin position="52"/>
        <end position="75"/>
    </location>
</feature>
<evidence type="ECO:0000256" key="1">
    <source>
        <dbReference type="ARBA" id="ARBA00004651"/>
    </source>
</evidence>
<evidence type="ECO:0000256" key="11">
    <source>
        <dbReference type="RuleBase" id="RU363058"/>
    </source>
</evidence>
<dbReference type="RefSeq" id="WP_204631753.1">
    <property type="nucleotide sequence ID" value="NZ_BSOC01000002.1"/>
</dbReference>
<comment type="subcellular location">
    <subcellularLocation>
        <location evidence="1">Cell membrane</location>
        <topology evidence="1">Multi-pass membrane protein</topology>
    </subcellularLocation>
    <subcellularLocation>
        <location evidence="11">Membrane</location>
        <topology evidence="11">Multi-pass membrane protein</topology>
    </subcellularLocation>
</comment>
<evidence type="ECO:0000256" key="3">
    <source>
        <dbReference type="ARBA" id="ARBA00022448"/>
    </source>
</evidence>
<keyword evidence="8 11" id="KW-1133">Transmembrane helix</keyword>
<feature type="transmembrane region" description="Helical" evidence="11">
    <location>
        <begin position="502"/>
        <end position="523"/>
    </location>
</feature>
<feature type="transmembrane region" description="Helical" evidence="11">
    <location>
        <begin position="265"/>
        <end position="283"/>
    </location>
</feature>
<gene>
    <name evidence="12" type="ORF">ISS99_11445</name>
</gene>
<feature type="transmembrane region" description="Helical" evidence="11">
    <location>
        <begin position="20"/>
        <end position="40"/>
    </location>
</feature>
<evidence type="ECO:0000313" key="13">
    <source>
        <dbReference type="Proteomes" id="UP001430193"/>
    </source>
</evidence>
<feature type="transmembrane region" description="Helical" evidence="11">
    <location>
        <begin position="409"/>
        <end position="430"/>
    </location>
</feature>
<dbReference type="PANTHER" id="PTHR11101">
    <property type="entry name" value="PHOSPHATE TRANSPORTER"/>
    <property type="match status" value="1"/>
</dbReference>
<feature type="transmembrane region" description="Helical" evidence="11">
    <location>
        <begin position="197"/>
        <end position="219"/>
    </location>
</feature>
<feature type="transmembrane region" description="Helical" evidence="11">
    <location>
        <begin position="134"/>
        <end position="156"/>
    </location>
</feature>
<dbReference type="PANTHER" id="PTHR11101:SF65">
    <property type="entry name" value="LOW-AFFINITY INORGANIC PHOSPHATE TRANSPORTER PITA-RELATED"/>
    <property type="match status" value="1"/>
</dbReference>
<sequence length="527" mass="55081">MQTEVAVASAASPGQGSGHIFGIVFGIILFIGVGYAAVHLMDDLSIVRAHSATPFILLGVALLIALGFEFVNGFHDTANAVATVIYTHSLPANLAVIWSGCFNFLGVLTSTGAVAFTVVSLLPVELILQVGSGAGFAMVFALLLAAILWNLGTWYFGLPNSSSHTLIGSIIGVGLANQLTAIKSGTSGVDWSAAMGVFKGLVFSPIAGFILAGLLMVLAKALVKIPALYRAPEGDKPPPWPIRALLILTCTGVSFSHGSNDGQKGMGLIMLILIGTVPTAYALNGAVSGGQVKTFHQVSVEVQQVLTTMDHGVTLSGNARDIVTTAVQQHKLQTDTVPALSALIAQIDQQVGNRSSLRAVPQEQMGNVRNDIYLANAAIPLILAEPDLSTDQRSVLTSWRGLGVKATQFIPLWVKVAVALALGLGTMVGWKRIVVTVGEKIGKEHLTYAQGASAELIAMGLIQAADMYHLPVSTTHVLTSGVAGTMAANGSGLQWSTVRNLLMAWVLTLPASIVLAGTLFVVLKHVF</sequence>